<sequence>MIERRVAFTRPRSSSGVSACHKPISLEFSAPAASPCRASAYDHLTTVDIAPVTGGVQVTMTIEPMHDEEWTRRIVAGRANELDNLGKVIASE</sequence>
<evidence type="ECO:0000313" key="1">
    <source>
        <dbReference type="EMBL" id="MVU80488.1"/>
    </source>
</evidence>
<evidence type="ECO:0008006" key="3">
    <source>
        <dbReference type="Google" id="ProtNLM"/>
    </source>
</evidence>
<gene>
    <name evidence="1" type="ORF">GPX89_24970</name>
</gene>
<keyword evidence="2" id="KW-1185">Reference proteome</keyword>
<dbReference type="EMBL" id="WRPP01000005">
    <property type="protein sequence ID" value="MVU80488.1"/>
    <property type="molecule type" value="Genomic_DNA"/>
</dbReference>
<comment type="caution">
    <text evidence="1">The sequence shown here is derived from an EMBL/GenBank/DDBJ whole genome shotgun (WGS) entry which is preliminary data.</text>
</comment>
<dbReference type="SUPFAM" id="SSF55961">
    <property type="entry name" value="Bet v1-like"/>
    <property type="match status" value="1"/>
</dbReference>
<evidence type="ECO:0000313" key="2">
    <source>
        <dbReference type="Proteomes" id="UP000466794"/>
    </source>
</evidence>
<accession>A0A7K1V2Y0</accession>
<organism evidence="1 2">
    <name type="scientific">Nocardia terrae</name>
    <dbReference type="NCBI Taxonomy" id="2675851"/>
    <lineage>
        <taxon>Bacteria</taxon>
        <taxon>Bacillati</taxon>
        <taxon>Actinomycetota</taxon>
        <taxon>Actinomycetes</taxon>
        <taxon>Mycobacteriales</taxon>
        <taxon>Nocardiaceae</taxon>
        <taxon>Nocardia</taxon>
    </lineage>
</organism>
<dbReference type="Proteomes" id="UP000466794">
    <property type="component" value="Unassembled WGS sequence"/>
</dbReference>
<protein>
    <recommendedName>
        <fullName evidence="3">SRPBCC family protein</fullName>
    </recommendedName>
</protein>
<proteinExistence type="predicted"/>
<reference evidence="1 2" key="1">
    <citation type="submission" date="2019-12" db="EMBL/GenBank/DDBJ databases">
        <title>Nocardia sp. nov. ET3-3 isolated from soil.</title>
        <authorList>
            <person name="Kanchanasin P."/>
            <person name="Tanasupawat S."/>
            <person name="Yuki M."/>
            <person name="Kudo T."/>
        </authorList>
    </citation>
    <scope>NUCLEOTIDE SEQUENCE [LARGE SCALE GENOMIC DNA]</scope>
    <source>
        <strain evidence="1 2">ET3-3</strain>
    </source>
</reference>
<dbReference type="RefSeq" id="WP_157390119.1">
    <property type="nucleotide sequence ID" value="NZ_WRPP01000005.1"/>
</dbReference>
<name>A0A7K1V2Y0_9NOCA</name>
<dbReference type="AlphaFoldDB" id="A0A7K1V2Y0"/>